<evidence type="ECO:0000313" key="5">
    <source>
        <dbReference type="Proteomes" id="UP000006304"/>
    </source>
</evidence>
<dbReference type="KEGG" id="nbr:O3I_023000"/>
<dbReference type="RefSeq" id="WP_014985410.1">
    <property type="nucleotide sequence ID" value="NC_018681.1"/>
</dbReference>
<dbReference type="Proteomes" id="UP000006304">
    <property type="component" value="Chromosome"/>
</dbReference>
<sequence>MFTGTATVDSLVSSLAMEPLTVVAGARFGDRQVSTIEFYDPVRGVPRDGAFILVAADLGANCLHDVVYDASRHNAAAVAVKGEIPPLPASVPLTIVRVRSDVSWMDLASALREQLLEHVQRQWSPAEAAADLFAVADTISAAVRAPVTIEDWRSTVLAWSAQQTTADPMRTESIFARTVPGKHLRALEQHGIFERLRTSPDPVFVPQGVAGDGAAARVALAVRGGGSVLGYVWLVVSEPLSARLSQRLTAAGELVAAHLLAAGHDTCGRAQRRRRELAEALIAGGPTRIATAEKLGLSEGPVSVLALGFARSATARGATPSAGICAETADLRRIEDSLAHYLAAVHTSGVAIRSDHMVYGILAWPHRTRQQACAAAQSLAADFAGRTPLPVSCRIAVSPPAQSVSDLSQARIQAEEILRTMCHPASAADAVANLDGTLLQLDLLQLANYADSIALPEFVGALRVLADQDGAQGPLLATLRAYLDSAGRAEVAAETLQLHVNTVRYRMRRIREVCGLDPEDADAMLLAHLQLRVRELRRRNHSAPH</sequence>
<comment type="similarity">
    <text evidence="1">Belongs to the CdaR family.</text>
</comment>
<dbReference type="Pfam" id="PF17853">
    <property type="entry name" value="GGDEF_2"/>
    <property type="match status" value="1"/>
</dbReference>
<dbReference type="HOGENOM" id="CLU_017436_7_0_11"/>
<proteinExistence type="inferred from homology"/>
<reference evidence="4 5" key="1">
    <citation type="journal article" date="2012" name="J. Bacteriol.">
        <title>Complete genome sequence of Nocardia brasiliensis HUJEG-1.</title>
        <authorList>
            <person name="Vera-Cabrera L."/>
            <person name="Ortiz-Lopez R."/>
            <person name="Elizondo-Gonzalez R."/>
            <person name="Perez-Maya A.A."/>
            <person name="Ocampo-Candiani J."/>
        </authorList>
    </citation>
    <scope>NUCLEOTIDE SEQUENCE [LARGE SCALE GENOMIC DNA]</scope>
    <source>
        <strain evidence="5">ATCC 700358</strain>
    </source>
</reference>
<dbReference type="PANTHER" id="PTHR33744">
    <property type="entry name" value="CARBOHYDRATE DIACID REGULATOR"/>
    <property type="match status" value="1"/>
</dbReference>
<evidence type="ECO:0008006" key="6">
    <source>
        <dbReference type="Google" id="ProtNLM"/>
    </source>
</evidence>
<dbReference type="Gene3D" id="1.10.10.2840">
    <property type="entry name" value="PucR C-terminal helix-turn-helix domain"/>
    <property type="match status" value="1"/>
</dbReference>
<dbReference type="InterPro" id="IPR042070">
    <property type="entry name" value="PucR_C-HTH_sf"/>
</dbReference>
<protein>
    <recommendedName>
        <fullName evidence="6">PucR family transcriptional regulator</fullName>
    </recommendedName>
</protein>
<dbReference type="PANTHER" id="PTHR33744:SF1">
    <property type="entry name" value="DNA-BINDING TRANSCRIPTIONAL ACTIVATOR ADER"/>
    <property type="match status" value="1"/>
</dbReference>
<dbReference type="AlphaFoldDB" id="K0F059"/>
<feature type="domain" description="PucR C-terminal helix-turn-helix" evidence="2">
    <location>
        <begin position="475"/>
        <end position="533"/>
    </location>
</feature>
<organism evidence="4 5">
    <name type="scientific">Nocardia brasiliensis (strain ATCC 700358 / HUJEG-1)</name>
    <dbReference type="NCBI Taxonomy" id="1133849"/>
    <lineage>
        <taxon>Bacteria</taxon>
        <taxon>Bacillati</taxon>
        <taxon>Actinomycetota</taxon>
        <taxon>Actinomycetes</taxon>
        <taxon>Mycobacteriales</taxon>
        <taxon>Nocardiaceae</taxon>
        <taxon>Nocardia</taxon>
    </lineage>
</organism>
<gene>
    <name evidence="4" type="ORF">O3I_023000</name>
</gene>
<evidence type="ECO:0000313" key="4">
    <source>
        <dbReference type="EMBL" id="AFU02555.1"/>
    </source>
</evidence>
<feature type="domain" description="CdaR GGDEF-like" evidence="3">
    <location>
        <begin position="299"/>
        <end position="419"/>
    </location>
</feature>
<dbReference type="InterPro" id="IPR025736">
    <property type="entry name" value="PucR_C-HTH_dom"/>
</dbReference>
<dbReference type="Pfam" id="PF13556">
    <property type="entry name" value="HTH_30"/>
    <property type="match status" value="1"/>
</dbReference>
<evidence type="ECO:0000256" key="1">
    <source>
        <dbReference type="ARBA" id="ARBA00006754"/>
    </source>
</evidence>
<evidence type="ECO:0000259" key="3">
    <source>
        <dbReference type="Pfam" id="PF17853"/>
    </source>
</evidence>
<accession>K0F059</accession>
<keyword evidence="5" id="KW-1185">Reference proteome</keyword>
<name>K0F059_NOCB7</name>
<evidence type="ECO:0000259" key="2">
    <source>
        <dbReference type="Pfam" id="PF13556"/>
    </source>
</evidence>
<dbReference type="InterPro" id="IPR041522">
    <property type="entry name" value="CdaR_GGDEF"/>
</dbReference>
<dbReference type="EMBL" id="CP003876">
    <property type="protein sequence ID" value="AFU02555.1"/>
    <property type="molecule type" value="Genomic_DNA"/>
</dbReference>
<dbReference type="InterPro" id="IPR051448">
    <property type="entry name" value="CdaR-like_regulators"/>
</dbReference>
<dbReference type="eggNOG" id="COG2508">
    <property type="taxonomic scope" value="Bacteria"/>
</dbReference>